<reference evidence="3 4" key="1">
    <citation type="submission" date="2015-11" db="EMBL/GenBank/DDBJ databases">
        <title>Genomic analysis of 38 Legionella species identifies large and diverse effector repertoires.</title>
        <authorList>
            <person name="Burstein D."/>
            <person name="Amaro F."/>
            <person name="Zusman T."/>
            <person name="Lifshitz Z."/>
            <person name="Cohen O."/>
            <person name="Gilbert J.A."/>
            <person name="Pupko T."/>
            <person name="Shuman H.A."/>
            <person name="Segal G."/>
        </authorList>
    </citation>
    <scope>NUCLEOTIDE SEQUENCE [LARGE SCALE GENOMIC DNA]</scope>
    <source>
        <strain evidence="3 4">Mt.St.Helens-9</strain>
    </source>
</reference>
<dbReference type="Pfam" id="PF13649">
    <property type="entry name" value="Methyltransf_25"/>
    <property type="match status" value="1"/>
</dbReference>
<dbReference type="Gene3D" id="2.20.25.110">
    <property type="entry name" value="S-adenosyl-L-methionine-dependent methyltransferases"/>
    <property type="match status" value="1"/>
</dbReference>
<evidence type="ECO:0000313" key="3">
    <source>
        <dbReference type="EMBL" id="KTD62152.1"/>
    </source>
</evidence>
<dbReference type="EMBL" id="LNYX01000030">
    <property type="protein sequence ID" value="KTD62152.1"/>
    <property type="molecule type" value="Genomic_DNA"/>
</dbReference>
<dbReference type="InterPro" id="IPR029063">
    <property type="entry name" value="SAM-dependent_MTases_sf"/>
</dbReference>
<dbReference type="OrthoDB" id="5634300at2"/>
<evidence type="ECO:0000256" key="1">
    <source>
        <dbReference type="ARBA" id="ARBA00022679"/>
    </source>
</evidence>
<gene>
    <name evidence="3" type="ORF">Lspi_2002</name>
</gene>
<organism evidence="3 4">
    <name type="scientific">Legionella spiritensis</name>
    <dbReference type="NCBI Taxonomy" id="452"/>
    <lineage>
        <taxon>Bacteria</taxon>
        <taxon>Pseudomonadati</taxon>
        <taxon>Pseudomonadota</taxon>
        <taxon>Gammaproteobacteria</taxon>
        <taxon>Legionellales</taxon>
        <taxon>Legionellaceae</taxon>
        <taxon>Legionella</taxon>
    </lineage>
</organism>
<keyword evidence="4" id="KW-1185">Reference proteome</keyword>
<keyword evidence="3" id="KW-0489">Methyltransferase</keyword>
<dbReference type="SUPFAM" id="SSF53335">
    <property type="entry name" value="S-adenosyl-L-methionine-dependent methyltransferases"/>
    <property type="match status" value="1"/>
</dbReference>
<dbReference type="PATRIC" id="fig|452.5.peg.2207"/>
<dbReference type="Gene3D" id="3.40.50.150">
    <property type="entry name" value="Vaccinia Virus protein VP39"/>
    <property type="match status" value="1"/>
</dbReference>
<dbReference type="AlphaFoldDB" id="A0A0W0YZ80"/>
<evidence type="ECO:0000259" key="2">
    <source>
        <dbReference type="Pfam" id="PF13649"/>
    </source>
</evidence>
<sequence length="259" mass="29747">MKKEDELGLPIEYQQLPQFFDAHNINEETENKNALIEKLLKEQEIKTVLDMTCGTGSQVLYLAQRGYEITGSDLCPDLIKIAQNKAMEMKLDVQFREGDMRNINLGQFDAVITIFSAIGHVSRSDFEKTLQNIRHNLNPGGIYIFDIFNLQALTEDVVKNFKMDIQTEVDGVKFRNQQYSEIDREKGLLISHDKYTIIKDDAEPDYKTNTFSLQLYTAQELHTILERNGFEVINQYDMEGQKLKPAQSLNILTVAIVKS</sequence>
<keyword evidence="1 3" id="KW-0808">Transferase</keyword>
<feature type="domain" description="Methyltransferase" evidence="2">
    <location>
        <begin position="48"/>
        <end position="141"/>
    </location>
</feature>
<dbReference type="CDD" id="cd02440">
    <property type="entry name" value="AdoMet_MTases"/>
    <property type="match status" value="1"/>
</dbReference>
<evidence type="ECO:0000313" key="4">
    <source>
        <dbReference type="Proteomes" id="UP000054877"/>
    </source>
</evidence>
<comment type="caution">
    <text evidence="3">The sequence shown here is derived from an EMBL/GenBank/DDBJ whole genome shotgun (WGS) entry which is preliminary data.</text>
</comment>
<dbReference type="InterPro" id="IPR041698">
    <property type="entry name" value="Methyltransf_25"/>
</dbReference>
<proteinExistence type="predicted"/>
<dbReference type="Proteomes" id="UP000054877">
    <property type="component" value="Unassembled WGS sequence"/>
</dbReference>
<dbReference type="STRING" id="452.Lspi_2002"/>
<accession>A0A0W0YZ80</accession>
<protein>
    <submittedName>
        <fullName evidence="3">SAM dependent methyltransferase</fullName>
    </submittedName>
</protein>
<dbReference type="PANTHER" id="PTHR43861">
    <property type="entry name" value="TRANS-ACONITATE 2-METHYLTRANSFERASE-RELATED"/>
    <property type="match status" value="1"/>
</dbReference>
<dbReference type="GO" id="GO:0008168">
    <property type="term" value="F:methyltransferase activity"/>
    <property type="evidence" value="ECO:0007669"/>
    <property type="project" value="UniProtKB-KW"/>
</dbReference>
<dbReference type="RefSeq" id="WP_058483921.1">
    <property type="nucleotide sequence ID" value="NZ_CAAAII010000004.1"/>
</dbReference>
<name>A0A0W0YZ80_LEGSP</name>
<dbReference type="GO" id="GO:0032259">
    <property type="term" value="P:methylation"/>
    <property type="evidence" value="ECO:0007669"/>
    <property type="project" value="UniProtKB-KW"/>
</dbReference>